<name>A0A0N5CEH3_STREA</name>
<proteinExistence type="predicted"/>
<dbReference type="AlphaFoldDB" id="A0A0N5CEH3"/>
<dbReference type="STRING" id="174720.A0A0N5CEH3"/>
<dbReference type="WBParaSite" id="SPAL_0001626100.1">
    <property type="protein sequence ID" value="SPAL_0001626100.1"/>
    <property type="gene ID" value="SPAL_0001626100"/>
</dbReference>
<dbReference type="Proteomes" id="UP000046392">
    <property type="component" value="Unplaced"/>
</dbReference>
<evidence type="ECO:0000313" key="1">
    <source>
        <dbReference type="Proteomes" id="UP000046392"/>
    </source>
</evidence>
<protein>
    <submittedName>
        <fullName evidence="2">Uncharacterized protein</fullName>
    </submittedName>
</protein>
<accession>A0A0N5CEH3</accession>
<sequence length="210" mass="24657">MISLANCSAHEIFLFLRIRNIQDLPFNSKVEIVGDLSKEIQIVGKLGFDNLADKPFCQIVVARFCQFMALESTLVFRNYCSDIAERYKEEIEKYTSYLFNDMSYHDTLLEVIKFLGSIIRYRDEVRRYFTCSFGNVYSKPSEAPRPKMMNESQSTQIFNWFKECFAGQKRLQRYYHAGSEYVYGELKPHAFFQLNSKKRSLNENFGAILV</sequence>
<reference evidence="2" key="1">
    <citation type="submission" date="2017-02" db="UniProtKB">
        <authorList>
            <consortium name="WormBaseParasite"/>
        </authorList>
    </citation>
    <scope>IDENTIFICATION</scope>
</reference>
<evidence type="ECO:0000313" key="2">
    <source>
        <dbReference type="WBParaSite" id="SPAL_0001626100.1"/>
    </source>
</evidence>
<organism evidence="1 2">
    <name type="scientific">Strongyloides papillosus</name>
    <name type="common">Intestinal threadworm</name>
    <dbReference type="NCBI Taxonomy" id="174720"/>
    <lineage>
        <taxon>Eukaryota</taxon>
        <taxon>Metazoa</taxon>
        <taxon>Ecdysozoa</taxon>
        <taxon>Nematoda</taxon>
        <taxon>Chromadorea</taxon>
        <taxon>Rhabditida</taxon>
        <taxon>Tylenchina</taxon>
        <taxon>Panagrolaimomorpha</taxon>
        <taxon>Strongyloidoidea</taxon>
        <taxon>Strongyloididae</taxon>
        <taxon>Strongyloides</taxon>
    </lineage>
</organism>
<keyword evidence="1" id="KW-1185">Reference proteome</keyword>